<feature type="compositionally biased region" description="Polar residues" evidence="1">
    <location>
        <begin position="55"/>
        <end position="75"/>
    </location>
</feature>
<dbReference type="EMBL" id="CAMGYJ010000008">
    <property type="protein sequence ID" value="CAI0458488.1"/>
    <property type="molecule type" value="Genomic_DNA"/>
</dbReference>
<sequence length="75" mass="8182">MFFAAGRNNPSLSSSSATEEDYYMAEWGSQEKEKGLHRANLKFAENSRRERGISSACNTAPTNDTSSSSPAEFAV</sequence>
<comment type="caution">
    <text evidence="2">The sequence shown here is derived from an EMBL/GenBank/DDBJ whole genome shotgun (WGS) entry which is preliminary data.</text>
</comment>
<keyword evidence="3" id="KW-1185">Reference proteome</keyword>
<protein>
    <submittedName>
        <fullName evidence="2">Uncharacterized protein</fullName>
    </submittedName>
</protein>
<evidence type="ECO:0000313" key="2">
    <source>
        <dbReference type="EMBL" id="CAI0458488.1"/>
    </source>
</evidence>
<evidence type="ECO:0000256" key="1">
    <source>
        <dbReference type="SAM" id="MobiDB-lite"/>
    </source>
</evidence>
<reference evidence="2" key="1">
    <citation type="submission" date="2022-08" db="EMBL/GenBank/DDBJ databases">
        <authorList>
            <person name="Gutierrez-Valencia J."/>
        </authorList>
    </citation>
    <scope>NUCLEOTIDE SEQUENCE</scope>
</reference>
<evidence type="ECO:0000313" key="3">
    <source>
        <dbReference type="Proteomes" id="UP001154282"/>
    </source>
</evidence>
<feature type="region of interest" description="Disordered" evidence="1">
    <location>
        <begin position="47"/>
        <end position="75"/>
    </location>
</feature>
<dbReference type="AlphaFoldDB" id="A0AAV0NIN8"/>
<proteinExistence type="predicted"/>
<dbReference type="Proteomes" id="UP001154282">
    <property type="component" value="Unassembled WGS sequence"/>
</dbReference>
<gene>
    <name evidence="2" type="ORF">LITE_LOCUS33568</name>
</gene>
<organism evidence="2 3">
    <name type="scientific">Linum tenue</name>
    <dbReference type="NCBI Taxonomy" id="586396"/>
    <lineage>
        <taxon>Eukaryota</taxon>
        <taxon>Viridiplantae</taxon>
        <taxon>Streptophyta</taxon>
        <taxon>Embryophyta</taxon>
        <taxon>Tracheophyta</taxon>
        <taxon>Spermatophyta</taxon>
        <taxon>Magnoliopsida</taxon>
        <taxon>eudicotyledons</taxon>
        <taxon>Gunneridae</taxon>
        <taxon>Pentapetalae</taxon>
        <taxon>rosids</taxon>
        <taxon>fabids</taxon>
        <taxon>Malpighiales</taxon>
        <taxon>Linaceae</taxon>
        <taxon>Linum</taxon>
    </lineage>
</organism>
<name>A0AAV0NIN8_9ROSI</name>
<accession>A0AAV0NIN8</accession>